<reference evidence="1" key="1">
    <citation type="submission" date="2008-03" db="EMBL/GenBank/DDBJ databases">
        <title>Complete sequence of Thermoproteus neutrophilus V24Sta.</title>
        <authorList>
            <consortium name="US DOE Joint Genome Institute"/>
            <person name="Copeland A."/>
            <person name="Lucas S."/>
            <person name="Lapidus A."/>
            <person name="Glavina del Rio T."/>
            <person name="Dalin E."/>
            <person name="Tice H."/>
            <person name="Bruce D."/>
            <person name="Goodwin L."/>
            <person name="Pitluck S."/>
            <person name="Sims D."/>
            <person name="Brettin T."/>
            <person name="Detter J.C."/>
            <person name="Han C."/>
            <person name="Kuske C.R."/>
            <person name="Schmutz J."/>
            <person name="Larimer F."/>
            <person name="Land M."/>
            <person name="Hauser L."/>
            <person name="Kyrpides N."/>
            <person name="Mikhailova N."/>
            <person name="Biddle J.F."/>
            <person name="Zhang Z."/>
            <person name="Fitz-Gibbon S.T."/>
            <person name="Lowe T.M."/>
            <person name="Saltikov C."/>
            <person name="House C.H."/>
            <person name="Richardson P."/>
        </authorList>
    </citation>
    <scope>NUCLEOTIDE SEQUENCE [LARGE SCALE GENOMIC DNA]</scope>
    <source>
        <strain evidence="1">V24Sta</strain>
    </source>
</reference>
<protein>
    <submittedName>
        <fullName evidence="1">Uncharacterized protein</fullName>
    </submittedName>
</protein>
<dbReference type="HOGENOM" id="CLU_1297528_0_0_2"/>
<dbReference type="EMBL" id="CP001014">
    <property type="protein sequence ID" value="ACB40869.1"/>
    <property type="molecule type" value="Genomic_DNA"/>
</dbReference>
<gene>
    <name evidence="1" type="ordered locus">Tneu_1954</name>
</gene>
<keyword evidence="2" id="KW-1185">Reference proteome</keyword>
<dbReference type="GeneID" id="6164585"/>
<organism evidence="1 2">
    <name type="scientific">Pyrobaculum neutrophilum (strain DSM 2338 / JCM 9278 / NBRC 100436 / V24Sta)</name>
    <name type="common">Thermoproteus neutrophilus</name>
    <dbReference type="NCBI Taxonomy" id="444157"/>
    <lineage>
        <taxon>Archaea</taxon>
        <taxon>Thermoproteota</taxon>
        <taxon>Thermoprotei</taxon>
        <taxon>Thermoproteales</taxon>
        <taxon>Thermoproteaceae</taxon>
        <taxon>Pyrobaculum</taxon>
    </lineage>
</organism>
<evidence type="ECO:0000313" key="2">
    <source>
        <dbReference type="Proteomes" id="UP000001694"/>
    </source>
</evidence>
<sequence length="200" mass="22045">MEIVVVGVAEEDVVRAVKEAVEALASPIDVVVVGAEETKLETEDVLLLKVSLPLDVYRVMREAALAKALSDPQLGEVWAVPPEVEPDELAYELSLALLRRLLDALVAERRPDLVVERARPEVVEGDTVAYTLVRTLAVDGSFSLAVAGRTSDALRLLESLSQHPIYGLYRQFWEFAAANFRFLPIYNWLILAASPQGPPR</sequence>
<proteinExistence type="predicted"/>
<dbReference type="RefSeq" id="WP_012351288.1">
    <property type="nucleotide sequence ID" value="NC_010525.1"/>
</dbReference>
<dbReference type="AlphaFoldDB" id="B1YC15"/>
<dbReference type="Proteomes" id="UP000001694">
    <property type="component" value="Chromosome"/>
</dbReference>
<dbReference type="OrthoDB" id="28717at2157"/>
<evidence type="ECO:0000313" key="1">
    <source>
        <dbReference type="EMBL" id="ACB40869.1"/>
    </source>
</evidence>
<dbReference type="KEGG" id="tne:Tneu_1954"/>
<dbReference type="eggNOG" id="arCOG05442">
    <property type="taxonomic scope" value="Archaea"/>
</dbReference>
<accession>B1YC15</accession>
<name>B1YC15_PYRNV</name>